<dbReference type="EMBL" id="VSWD01000006">
    <property type="protein sequence ID" value="KAK3099482.1"/>
    <property type="molecule type" value="Genomic_DNA"/>
</dbReference>
<dbReference type="PROSITE" id="PS51406">
    <property type="entry name" value="FIBRINOGEN_C_2"/>
    <property type="match status" value="1"/>
</dbReference>
<dbReference type="SUPFAM" id="SSF57535">
    <property type="entry name" value="Complement control module/SCR domain"/>
    <property type="match status" value="2"/>
</dbReference>
<evidence type="ECO:0000259" key="3">
    <source>
        <dbReference type="PROSITE" id="PS50923"/>
    </source>
</evidence>
<dbReference type="PROSITE" id="PS50923">
    <property type="entry name" value="SUSHI"/>
    <property type="match status" value="2"/>
</dbReference>
<dbReference type="SMART" id="SM00186">
    <property type="entry name" value="FBG"/>
    <property type="match status" value="1"/>
</dbReference>
<dbReference type="GO" id="GO:0005615">
    <property type="term" value="C:extracellular space"/>
    <property type="evidence" value="ECO:0007669"/>
    <property type="project" value="TreeGrafter"/>
</dbReference>
<comment type="caution">
    <text evidence="5">The sequence shown here is derived from an EMBL/GenBank/DDBJ whole genome shotgun (WGS) entry which is preliminary data.</text>
</comment>
<dbReference type="InterPro" id="IPR050373">
    <property type="entry name" value="Fibrinogen_C-term_domain"/>
</dbReference>
<evidence type="ECO:0000313" key="6">
    <source>
        <dbReference type="Proteomes" id="UP001186944"/>
    </source>
</evidence>
<keyword evidence="6" id="KW-1185">Reference proteome</keyword>
<dbReference type="InterPro" id="IPR003609">
    <property type="entry name" value="Pan_app"/>
</dbReference>
<dbReference type="SMART" id="SM00032">
    <property type="entry name" value="CCP"/>
    <property type="match status" value="2"/>
</dbReference>
<evidence type="ECO:0000259" key="4">
    <source>
        <dbReference type="PROSITE" id="PS51406"/>
    </source>
</evidence>
<sequence>MLFNIEFVCTAFLIWVCYLVFPAYLDETFDPLVLKRGYDQVVKGRYLGSVNKSRIGTARELSFLDCVEECLSRRRCQSVSYFRRSLFCHFDYSTGTVTELQTDRQDAIYTNVTTAIWHAGLITTCQDHTCVENQVCRRLPLGAIECALSDCGPVPLLVANADYELPDGIVIGSRVFYSCREGYSPNVSTREMFAYCRPNGNWSTPKFKCNIVYCGLPLRIEKAIADKSLYNFSYGMRSVYSCSTSYRMVIVHGAEGYIECAANGSWSTPNFRCELEVEDCDGVAATNPASLGVDGVYNITKNGQTKKVYCDMSGGNWTVIQKRKDTGAIPDLFCKTYADYESGFGNAVGDYWLGNSMLSLLTDSGDYEVIFKITLTGGSVEIGHFQTFVVLPGSQGYQLDITLPGSGPLNNKLSPYNGGEFHTNDQGSPSGCSTNFFGGNPSGGWWVSAISCELCFNCCLMNGKAKIQKGFNTNEIGVSSIIKIRKRRTVVS</sequence>
<dbReference type="Pfam" id="PF00084">
    <property type="entry name" value="Sushi"/>
    <property type="match status" value="2"/>
</dbReference>
<protein>
    <submittedName>
        <fullName evidence="5">Uncharacterized protein</fullName>
    </submittedName>
</protein>
<dbReference type="Proteomes" id="UP001186944">
    <property type="component" value="Unassembled WGS sequence"/>
</dbReference>
<accession>A0AA88Y7Q0</accession>
<feature type="domain" description="Sushi" evidence="3">
    <location>
        <begin position="212"/>
        <end position="275"/>
    </location>
</feature>
<keyword evidence="1" id="KW-1015">Disulfide bond</keyword>
<dbReference type="Pfam" id="PF00024">
    <property type="entry name" value="PAN_1"/>
    <property type="match status" value="1"/>
</dbReference>
<dbReference type="Gene3D" id="2.10.70.10">
    <property type="entry name" value="Complement Module, domain 1"/>
    <property type="match status" value="2"/>
</dbReference>
<feature type="domain" description="Sushi" evidence="3">
    <location>
        <begin position="149"/>
        <end position="211"/>
    </location>
</feature>
<organism evidence="5 6">
    <name type="scientific">Pinctada imbricata</name>
    <name type="common">Atlantic pearl-oyster</name>
    <name type="synonym">Pinctada martensii</name>
    <dbReference type="NCBI Taxonomy" id="66713"/>
    <lineage>
        <taxon>Eukaryota</taxon>
        <taxon>Metazoa</taxon>
        <taxon>Spiralia</taxon>
        <taxon>Lophotrochozoa</taxon>
        <taxon>Mollusca</taxon>
        <taxon>Bivalvia</taxon>
        <taxon>Autobranchia</taxon>
        <taxon>Pteriomorphia</taxon>
        <taxon>Pterioida</taxon>
        <taxon>Pterioidea</taxon>
        <taxon>Pteriidae</taxon>
        <taxon>Pinctada</taxon>
    </lineage>
</organism>
<reference evidence="5" key="1">
    <citation type="submission" date="2019-08" db="EMBL/GenBank/DDBJ databases">
        <title>The improved chromosome-level genome for the pearl oyster Pinctada fucata martensii using PacBio sequencing and Hi-C.</title>
        <authorList>
            <person name="Zheng Z."/>
        </authorList>
    </citation>
    <scope>NUCLEOTIDE SEQUENCE</scope>
    <source>
        <strain evidence="5">ZZ-2019</strain>
        <tissue evidence="5">Adductor muscle</tissue>
    </source>
</reference>
<evidence type="ECO:0000256" key="2">
    <source>
        <dbReference type="PROSITE-ProRule" id="PRU00302"/>
    </source>
</evidence>
<evidence type="ECO:0000313" key="5">
    <source>
        <dbReference type="EMBL" id="KAK3099482.1"/>
    </source>
</evidence>
<dbReference type="InterPro" id="IPR002181">
    <property type="entry name" value="Fibrinogen_a/b/g_C_dom"/>
</dbReference>
<keyword evidence="2" id="KW-0768">Sushi</keyword>
<feature type="domain" description="Fibrinogen C-terminal" evidence="4">
    <location>
        <begin position="271"/>
        <end position="452"/>
    </location>
</feature>
<dbReference type="InterPro" id="IPR036056">
    <property type="entry name" value="Fibrinogen-like_C"/>
</dbReference>
<dbReference type="InterPro" id="IPR035976">
    <property type="entry name" value="Sushi/SCR/CCP_sf"/>
</dbReference>
<dbReference type="SUPFAM" id="SSF56496">
    <property type="entry name" value="Fibrinogen C-terminal domain-like"/>
    <property type="match status" value="1"/>
</dbReference>
<name>A0AA88Y7Q0_PINIB</name>
<dbReference type="CDD" id="cd00033">
    <property type="entry name" value="CCP"/>
    <property type="match status" value="2"/>
</dbReference>
<dbReference type="AlphaFoldDB" id="A0AA88Y7Q0"/>
<dbReference type="Gene3D" id="3.90.215.10">
    <property type="entry name" value="Gamma Fibrinogen, chain A, domain 1"/>
    <property type="match status" value="1"/>
</dbReference>
<dbReference type="InterPro" id="IPR000436">
    <property type="entry name" value="Sushi_SCR_CCP_dom"/>
</dbReference>
<proteinExistence type="predicted"/>
<evidence type="ECO:0000256" key="1">
    <source>
        <dbReference type="ARBA" id="ARBA00023157"/>
    </source>
</evidence>
<dbReference type="PANTHER" id="PTHR19143">
    <property type="entry name" value="FIBRINOGEN/TENASCIN/ANGIOPOEITIN"/>
    <property type="match status" value="1"/>
</dbReference>
<dbReference type="InterPro" id="IPR014716">
    <property type="entry name" value="Fibrinogen_a/b/g_C_1"/>
</dbReference>
<comment type="caution">
    <text evidence="2">Lacks conserved residue(s) required for the propagation of feature annotation.</text>
</comment>
<gene>
    <name evidence="5" type="ORF">FSP39_005090</name>
</gene>
<dbReference type="Pfam" id="PF00147">
    <property type="entry name" value="Fibrinogen_C"/>
    <property type="match status" value="1"/>
</dbReference>